<keyword evidence="4" id="KW-0150">Chloroplast</keyword>
<accession>M4IU68</accession>
<evidence type="ECO:0000256" key="3">
    <source>
        <dbReference type="SAM" id="Phobius"/>
    </source>
</evidence>
<keyword evidence="2 4" id="KW-0934">Plastid</keyword>
<feature type="transmembrane region" description="Helical" evidence="3">
    <location>
        <begin position="39"/>
        <end position="59"/>
    </location>
</feature>
<keyword evidence="3" id="KW-1133">Transmembrane helix</keyword>
<sequence length="164" mass="19324">MCFSKNICPVPFDQQPLNEFYALKNSCFFSFFGLKLKRYLYSLCSIASVLMLIFTPLILSDNFYSWTQFCTIESLLVTFTLTLILIRLYLGWSYIVQRLFSATIFYEESGWYDGEIWIKTPEMLTKDRLIAVYYVLPLLQRIKSTFVFLVVAIFMEALLYCLLC</sequence>
<dbReference type="Pfam" id="PF06799">
    <property type="entry name" value="CGLD27-like"/>
    <property type="match status" value="1"/>
</dbReference>
<dbReference type="InterPro" id="IPR009631">
    <property type="entry name" value="CGLD27-like"/>
</dbReference>
<dbReference type="RefSeq" id="YP_007878247.1">
    <property type="nucleotide sequence ID" value="NC_021075.1"/>
</dbReference>
<dbReference type="GeneID" id="15329220"/>
<dbReference type="AlphaFoldDB" id="M4IU68"/>
<dbReference type="EMBL" id="KC153978">
    <property type="protein sequence ID" value="AGA63858.1"/>
    <property type="molecule type" value="Genomic_DNA"/>
</dbReference>
<protein>
    <submittedName>
        <fullName evidence="4">Conserved hypothetical plastid protein</fullName>
    </submittedName>
</protein>
<keyword evidence="3" id="KW-0472">Membrane</keyword>
<feature type="transmembrane region" description="Helical" evidence="3">
    <location>
        <begin position="145"/>
        <end position="163"/>
    </location>
</feature>
<evidence type="ECO:0000313" key="4">
    <source>
        <dbReference type="EMBL" id="AGA63858.1"/>
    </source>
</evidence>
<organism evidence="4">
    <name type="scientific">Calliarthron tuberculosum</name>
    <name type="common">Coralline red alga</name>
    <name type="synonym">Corallina tuberculosa</name>
    <dbReference type="NCBI Taxonomy" id="48942"/>
    <lineage>
        <taxon>Eukaryota</taxon>
        <taxon>Rhodophyta</taxon>
        <taxon>Florideophyceae</taxon>
        <taxon>Corallinophycidae</taxon>
        <taxon>Corallinales</taxon>
        <taxon>Corallinaceae</taxon>
        <taxon>Corallinoideae</taxon>
        <taxon>Calliarthron</taxon>
    </lineage>
</organism>
<keyword evidence="3" id="KW-0812">Transmembrane</keyword>
<gene>
    <name evidence="4" type="primary">ycf36</name>
</gene>
<comment type="subcellular location">
    <subcellularLocation>
        <location evidence="1">Plastid</location>
    </subcellularLocation>
</comment>
<dbReference type="PANTHER" id="PTHR34214:SF3">
    <property type="entry name" value="PROTEIN CONSERVED IN THE GREEN LINEAGE AND DIATOMS 27, CHLOROPLASTIC"/>
    <property type="match status" value="1"/>
</dbReference>
<geneLocation type="chloroplast" evidence="4"/>
<proteinExistence type="predicted"/>
<dbReference type="PANTHER" id="PTHR34214">
    <property type="match status" value="1"/>
</dbReference>
<name>M4IU68_CALTB</name>
<dbReference type="GO" id="GO:0009536">
    <property type="term" value="C:plastid"/>
    <property type="evidence" value="ECO:0007669"/>
    <property type="project" value="UniProtKB-SubCell"/>
</dbReference>
<reference evidence="4" key="1">
    <citation type="journal article" date="2013" name="PLoS ONE">
        <title>Evolution of red algal plastid genomes: ancient architectures, introns, horizontal gene transfer, and taxonomic utility of plastid markers.</title>
        <authorList>
            <person name="Janouskovec J."/>
            <person name="Liu S.-L."/>
            <person name="Martone P.T."/>
            <person name="Carre W."/>
            <person name="Leblanc C."/>
            <person name="Collen J."/>
            <person name="Keeling P.J."/>
        </authorList>
    </citation>
    <scope>NUCLEOTIDE SEQUENCE</scope>
</reference>
<feature type="transmembrane region" description="Helical" evidence="3">
    <location>
        <begin position="71"/>
        <end position="90"/>
    </location>
</feature>
<evidence type="ECO:0000256" key="2">
    <source>
        <dbReference type="ARBA" id="ARBA00022640"/>
    </source>
</evidence>
<evidence type="ECO:0000256" key="1">
    <source>
        <dbReference type="ARBA" id="ARBA00004474"/>
    </source>
</evidence>